<comment type="caution">
    <text evidence="1">The sequence shown here is derived from an EMBL/GenBank/DDBJ whole genome shotgun (WGS) entry which is preliminary data.</text>
</comment>
<keyword evidence="2" id="KW-1185">Reference proteome</keyword>
<sequence length="654" mass="76766">MIGKERVHVENRILREAILKFDVTIFGKTSEALVKRIWSFDSNKLLNDAEAQKLAVDYQLTFNDRTALLWLMDRYPLLVVDSDTTRKAMNLSSPKKFVLFSENNHIEDFTNLSVLRKLFDLEKHPEIYKTVVDKFRCAIQLKTNAFPLRKFLEENKKVQEIVTTDKLVSMINGPLVICADNEDLPPLYITRHISRNIIDVRFFEKMDKDTLVFICCWKKNSILLDGFRTVDVEELLKNEEYGEESGRIIYISESEGEELEWVRSKHGVEDLKGFRVEQSSIEESELLKYENNINIVCAESGMGKTELMKSVKNKSRFNSWTIMIYARNHYQHFKDKKDDVEAFKEYIIDRIYNRYEEFDVKFLKMFIIETKSVVVRYIWDGLDEVSCKNSKIIKKLIRDLSAEGSKHWITSRNILKKDLEQYFKTFSRTIKEFDEDQQQKYIEKKLSHLSHTLKKTSENIITTIRSSSSEGVLGIPLLVYIVTELFKMDGSGSTYEWLTNDSFSIAKLYQHFVEQNFHRHYMGKLDWNRNIEGQMDTYENIKKQSIENYEKIALKMYFEEEIVRNKMSLYVGDFLSEIKYQGDPVGIISRIVGSNPVFLHSSFTDYFAGSYLAKNDPLGERFKLNNKNYKNILIFRVEEAIVNAPRITDHGSTL</sequence>
<accession>A0A8J6HNH4</accession>
<protein>
    <submittedName>
        <fullName evidence="1">Uncharacterized protein</fullName>
    </submittedName>
</protein>
<reference evidence="1" key="2">
    <citation type="submission" date="2021-08" db="EMBL/GenBank/DDBJ databases">
        <authorList>
            <person name="Eriksson T."/>
        </authorList>
    </citation>
    <scope>NUCLEOTIDE SEQUENCE</scope>
    <source>
        <strain evidence="1">Stoneville</strain>
        <tissue evidence="1">Whole head</tissue>
    </source>
</reference>
<gene>
    <name evidence="1" type="ORF">GEV33_005595</name>
</gene>
<dbReference type="Proteomes" id="UP000719412">
    <property type="component" value="Unassembled WGS sequence"/>
</dbReference>
<dbReference type="PANTHER" id="PTHR46312">
    <property type="entry name" value="NACHT DOMAIN-CONTAINING PROTEIN"/>
    <property type="match status" value="1"/>
</dbReference>
<dbReference type="InterPro" id="IPR027417">
    <property type="entry name" value="P-loop_NTPase"/>
</dbReference>
<dbReference type="Gene3D" id="3.40.50.300">
    <property type="entry name" value="P-loop containing nucleotide triphosphate hydrolases"/>
    <property type="match status" value="1"/>
</dbReference>
<reference evidence="1" key="1">
    <citation type="journal article" date="2020" name="J Insects Food Feed">
        <title>The yellow mealworm (Tenebrio molitor) genome: a resource for the emerging insects as food and feed industry.</title>
        <authorList>
            <person name="Eriksson T."/>
            <person name="Andere A."/>
            <person name="Kelstrup H."/>
            <person name="Emery V."/>
            <person name="Picard C."/>
        </authorList>
    </citation>
    <scope>NUCLEOTIDE SEQUENCE</scope>
    <source>
        <strain evidence="1">Stoneville</strain>
        <tissue evidence="1">Whole head</tissue>
    </source>
</reference>
<evidence type="ECO:0000313" key="2">
    <source>
        <dbReference type="Proteomes" id="UP000719412"/>
    </source>
</evidence>
<name>A0A8J6HNH4_TENMO</name>
<dbReference type="EMBL" id="JABDTM020020097">
    <property type="protein sequence ID" value="KAH0817196.1"/>
    <property type="molecule type" value="Genomic_DNA"/>
</dbReference>
<organism evidence="1 2">
    <name type="scientific">Tenebrio molitor</name>
    <name type="common">Yellow mealworm beetle</name>
    <dbReference type="NCBI Taxonomy" id="7067"/>
    <lineage>
        <taxon>Eukaryota</taxon>
        <taxon>Metazoa</taxon>
        <taxon>Ecdysozoa</taxon>
        <taxon>Arthropoda</taxon>
        <taxon>Hexapoda</taxon>
        <taxon>Insecta</taxon>
        <taxon>Pterygota</taxon>
        <taxon>Neoptera</taxon>
        <taxon>Endopterygota</taxon>
        <taxon>Coleoptera</taxon>
        <taxon>Polyphaga</taxon>
        <taxon>Cucujiformia</taxon>
        <taxon>Tenebrionidae</taxon>
        <taxon>Tenebrio</taxon>
    </lineage>
</organism>
<dbReference type="AlphaFoldDB" id="A0A8J6HNH4"/>
<dbReference type="PANTHER" id="PTHR46312:SF2">
    <property type="entry name" value="NUCLEOTIDE-BINDING OLIGOMERIZATION DOMAIN-CONTAINING PROTEIN 2-LIKE"/>
    <property type="match status" value="1"/>
</dbReference>
<proteinExistence type="predicted"/>
<evidence type="ECO:0000313" key="1">
    <source>
        <dbReference type="EMBL" id="KAH0817196.1"/>
    </source>
</evidence>